<evidence type="ECO:0000313" key="2">
    <source>
        <dbReference type="EMBL" id="MBM9508024.1"/>
    </source>
</evidence>
<feature type="compositionally biased region" description="Basic and acidic residues" evidence="1">
    <location>
        <begin position="120"/>
        <end position="134"/>
    </location>
</feature>
<reference evidence="2 3" key="1">
    <citation type="submission" date="2021-01" db="EMBL/GenBank/DDBJ databases">
        <title>Streptomyces acididurans sp. nov., isolated from a peat swamp forest soil.</title>
        <authorList>
            <person name="Chantavorakit T."/>
            <person name="Duangmal K."/>
        </authorList>
    </citation>
    <scope>NUCLEOTIDE SEQUENCE [LARGE SCALE GENOMIC DNA]</scope>
    <source>
        <strain evidence="2 3">KK5PA1</strain>
    </source>
</reference>
<comment type="caution">
    <text evidence="2">The sequence shown here is derived from an EMBL/GenBank/DDBJ whole genome shotgun (WGS) entry which is preliminary data.</text>
</comment>
<sequence length="134" mass="14220">MRRRPDETAAFLELGEALRQAHGELDARRTRELSGQQWRIISALSQQAVWLAAEAGHRIGQSVQRELETTLRAAVADPEAAQEWANGTLTAPLTPPSTFAPAGGARTAAAPAAAPSPGRGPEHPGKGKDRDELA</sequence>
<gene>
    <name evidence="2" type="ORF">ITX44_26430</name>
</gene>
<feature type="compositionally biased region" description="Low complexity" evidence="1">
    <location>
        <begin position="100"/>
        <end position="119"/>
    </location>
</feature>
<feature type="region of interest" description="Disordered" evidence="1">
    <location>
        <begin position="78"/>
        <end position="134"/>
    </location>
</feature>
<evidence type="ECO:0000313" key="3">
    <source>
        <dbReference type="Proteomes" id="UP000749040"/>
    </source>
</evidence>
<name>A0ABS2TXG2_9ACTN</name>
<dbReference type="Proteomes" id="UP000749040">
    <property type="component" value="Unassembled WGS sequence"/>
</dbReference>
<proteinExistence type="predicted"/>
<dbReference type="RefSeq" id="WP_205359886.1">
    <property type="nucleotide sequence ID" value="NZ_JADKYB010000015.1"/>
</dbReference>
<dbReference type="EMBL" id="JADKYB010000015">
    <property type="protein sequence ID" value="MBM9508024.1"/>
    <property type="molecule type" value="Genomic_DNA"/>
</dbReference>
<evidence type="ECO:0000256" key="1">
    <source>
        <dbReference type="SAM" id="MobiDB-lite"/>
    </source>
</evidence>
<accession>A0ABS2TXG2</accession>
<protein>
    <submittedName>
        <fullName evidence="2">Uncharacterized protein</fullName>
    </submittedName>
</protein>
<keyword evidence="3" id="KW-1185">Reference proteome</keyword>
<organism evidence="2 3">
    <name type="scientific">Actinacidiphila acididurans</name>
    <dbReference type="NCBI Taxonomy" id="2784346"/>
    <lineage>
        <taxon>Bacteria</taxon>
        <taxon>Bacillati</taxon>
        <taxon>Actinomycetota</taxon>
        <taxon>Actinomycetes</taxon>
        <taxon>Kitasatosporales</taxon>
        <taxon>Streptomycetaceae</taxon>
        <taxon>Actinacidiphila</taxon>
    </lineage>
</organism>